<reference evidence="1" key="1">
    <citation type="submission" date="2014-07" db="EMBL/GenBank/DDBJ databases">
        <authorList>
            <person name="Martin A.A"/>
            <person name="De Silva N."/>
        </authorList>
    </citation>
    <scope>NUCLEOTIDE SEQUENCE</scope>
</reference>
<accession>A0A0K0EY35</accession>
<evidence type="ECO:0000313" key="2">
    <source>
        <dbReference type="WBParaSite" id="SVE_0144200.1"/>
    </source>
</evidence>
<dbReference type="Proteomes" id="UP000035680">
    <property type="component" value="Unassembled WGS sequence"/>
</dbReference>
<organism evidence="1 2">
    <name type="scientific">Strongyloides venezuelensis</name>
    <name type="common">Threadworm</name>
    <dbReference type="NCBI Taxonomy" id="75913"/>
    <lineage>
        <taxon>Eukaryota</taxon>
        <taxon>Metazoa</taxon>
        <taxon>Ecdysozoa</taxon>
        <taxon>Nematoda</taxon>
        <taxon>Chromadorea</taxon>
        <taxon>Rhabditida</taxon>
        <taxon>Tylenchina</taxon>
        <taxon>Panagrolaimomorpha</taxon>
        <taxon>Strongyloidoidea</taxon>
        <taxon>Strongyloididae</taxon>
        <taxon>Strongyloides</taxon>
    </lineage>
</organism>
<protein>
    <submittedName>
        <fullName evidence="2">Uncharacterized protein</fullName>
    </submittedName>
</protein>
<dbReference type="WBParaSite" id="SVE_0144200.1">
    <property type="protein sequence ID" value="SVE_0144200.1"/>
    <property type="gene ID" value="SVE_0144200"/>
</dbReference>
<keyword evidence="1" id="KW-1185">Reference proteome</keyword>
<name>A0A0K0EY35_STRVS</name>
<proteinExistence type="predicted"/>
<reference evidence="2" key="2">
    <citation type="submission" date="2015-08" db="UniProtKB">
        <authorList>
            <consortium name="WormBaseParasite"/>
        </authorList>
    </citation>
    <scope>IDENTIFICATION</scope>
</reference>
<dbReference type="AlphaFoldDB" id="A0A0K0EY35"/>
<sequence length="71" mass="8335">MIALMVTFQVSIGAPNRVMMRFGKRFTPIENDRLLSYHRPLLQYEGSSDNNYKFNSYLHKNPLFPVIIDNN</sequence>
<evidence type="ECO:0000313" key="1">
    <source>
        <dbReference type="Proteomes" id="UP000035680"/>
    </source>
</evidence>